<keyword evidence="1" id="KW-0067">ATP-binding</keyword>
<evidence type="ECO:0000256" key="1">
    <source>
        <dbReference type="PIRSR" id="PIRSR038925-1"/>
    </source>
</evidence>
<dbReference type="Pfam" id="PF13784">
    <property type="entry name" value="Fic_N"/>
    <property type="match status" value="1"/>
</dbReference>
<evidence type="ECO:0000256" key="3">
    <source>
        <dbReference type="PIRSR" id="PIRSR640198-2"/>
    </source>
</evidence>
<dbReference type="EMBL" id="CP054706">
    <property type="protein sequence ID" value="QQK78958.1"/>
    <property type="molecule type" value="Genomic_DNA"/>
</dbReference>
<proteinExistence type="predicted"/>
<dbReference type="PIRSF" id="PIRSF038925">
    <property type="entry name" value="AMP-prot_trans"/>
    <property type="match status" value="1"/>
</dbReference>
<feature type="active site" evidence="2">
    <location>
        <position position="210"/>
    </location>
</feature>
<dbReference type="GO" id="GO:0005524">
    <property type="term" value="F:ATP binding"/>
    <property type="evidence" value="ECO:0007669"/>
    <property type="project" value="UniProtKB-KW"/>
</dbReference>
<dbReference type="PANTHER" id="PTHR13504">
    <property type="entry name" value="FIDO DOMAIN-CONTAINING PROTEIN DDB_G0283145"/>
    <property type="match status" value="1"/>
</dbReference>
<dbReference type="InterPro" id="IPR026287">
    <property type="entry name" value="SoFic-like"/>
</dbReference>
<dbReference type="SUPFAM" id="SSF140931">
    <property type="entry name" value="Fic-like"/>
    <property type="match status" value="1"/>
</dbReference>
<organism evidence="5 6">
    <name type="scientific">Salicibibacter cibi</name>
    <dbReference type="NCBI Taxonomy" id="2743001"/>
    <lineage>
        <taxon>Bacteria</taxon>
        <taxon>Bacillati</taxon>
        <taxon>Bacillota</taxon>
        <taxon>Bacilli</taxon>
        <taxon>Bacillales</taxon>
        <taxon>Bacillaceae</taxon>
        <taxon>Salicibibacter</taxon>
    </lineage>
</organism>
<dbReference type="Proteomes" id="UP000595349">
    <property type="component" value="Chromosome"/>
</dbReference>
<evidence type="ECO:0000313" key="5">
    <source>
        <dbReference type="EMBL" id="QQK78958.1"/>
    </source>
</evidence>
<feature type="binding site" evidence="1">
    <location>
        <position position="210"/>
    </location>
    <ligand>
        <name>ATP</name>
        <dbReference type="ChEBI" id="CHEBI:30616"/>
    </ligand>
</feature>
<dbReference type="PANTHER" id="PTHR13504:SF38">
    <property type="entry name" value="FIDO DOMAIN-CONTAINING PROTEIN"/>
    <property type="match status" value="1"/>
</dbReference>
<feature type="binding site" evidence="1">
    <location>
        <position position="252"/>
    </location>
    <ligand>
        <name>ATP</name>
        <dbReference type="ChEBI" id="CHEBI:30616"/>
    </ligand>
</feature>
<dbReference type="AlphaFoldDB" id="A0A7T6Z8M2"/>
<protein>
    <submittedName>
        <fullName evidence="5">Fic family protein</fullName>
    </submittedName>
</protein>
<keyword evidence="6" id="KW-1185">Reference proteome</keyword>
<accession>A0A7T6Z8M2</accession>
<dbReference type="PROSITE" id="PS51459">
    <property type="entry name" value="FIDO"/>
    <property type="match status" value="1"/>
</dbReference>
<feature type="domain" description="Fido" evidence="4">
    <location>
        <begin position="109"/>
        <end position="275"/>
    </location>
</feature>
<dbReference type="KEGG" id="scib:HUG20_02920"/>
<feature type="binding site" evidence="3">
    <location>
        <begin position="252"/>
        <end position="253"/>
    </location>
    <ligand>
        <name>ATP</name>
        <dbReference type="ChEBI" id="CHEBI:30616"/>
    </ligand>
</feature>
<evidence type="ECO:0000256" key="2">
    <source>
        <dbReference type="PIRSR" id="PIRSR640198-1"/>
    </source>
</evidence>
<dbReference type="InterPro" id="IPR036597">
    <property type="entry name" value="Fido-like_dom_sf"/>
</dbReference>
<feature type="binding site" evidence="1">
    <location>
        <begin position="215"/>
        <end position="221"/>
    </location>
    <ligand>
        <name>ATP</name>
        <dbReference type="ChEBI" id="CHEBI:30616"/>
    </ligand>
</feature>
<evidence type="ECO:0000259" key="4">
    <source>
        <dbReference type="PROSITE" id="PS51459"/>
    </source>
</evidence>
<feature type="binding site" evidence="3">
    <location>
        <begin position="214"/>
        <end position="221"/>
    </location>
    <ligand>
        <name>ATP</name>
        <dbReference type="ChEBI" id="CHEBI:30616"/>
    </ligand>
</feature>
<dbReference type="Gene3D" id="1.10.3290.10">
    <property type="entry name" value="Fido-like domain"/>
    <property type="match status" value="1"/>
</dbReference>
<keyword evidence="1" id="KW-0547">Nucleotide-binding</keyword>
<dbReference type="InterPro" id="IPR003812">
    <property type="entry name" value="Fido"/>
</dbReference>
<feature type="binding site" evidence="1">
    <location>
        <position position="64"/>
    </location>
    <ligand>
        <name>ATP</name>
        <dbReference type="ChEBI" id="CHEBI:30616"/>
    </ligand>
</feature>
<name>A0A7T6Z8M2_9BACI</name>
<sequence length="372" mass="42449">MAIKGIDNLPIDVSTEDALRILNVLAEVNAKLGKLESEFKHAIVSQPLIQMLSLSESVESTKIEGTQVTFADMVEEKDNRERRWEIIEVENYQFALHEGFARVREGYPISTRLIRELHQLLMEGARGSTTSSGQFRKIQNYIGPTNRIEDATYIPPPAHEIDDYMANLEKFINGDTNNRKNVTKDRFAIHEGSDPLIKTAVMHAQFESIHPFLDGNGRLGRILIVLSLAKDWVISQPVFFVSEELEKEKHRYYDLLNGVRGQHPDWGAWILFFLEASNRMADQLLNKLAQSEQLAKDGLDLCETASERHVWLYTFTDPSTTAKKAANATGVSTNTARKALNALASRRQIYADQQKMRNVKYRNYDLLRILRD</sequence>
<dbReference type="InterPro" id="IPR040198">
    <property type="entry name" value="Fido_containing"/>
</dbReference>
<dbReference type="InterPro" id="IPR025758">
    <property type="entry name" value="Fic/DOC_N"/>
</dbReference>
<reference evidence="5 6" key="1">
    <citation type="submission" date="2020-06" db="EMBL/GenBank/DDBJ databases">
        <title>Genomic analysis of Salicibibacter sp. NKC21-4.</title>
        <authorList>
            <person name="Oh Y.J."/>
        </authorList>
    </citation>
    <scope>NUCLEOTIDE SEQUENCE [LARGE SCALE GENOMIC DNA]</scope>
    <source>
        <strain evidence="5 6">NKC21-4</strain>
    </source>
</reference>
<evidence type="ECO:0000313" key="6">
    <source>
        <dbReference type="Proteomes" id="UP000595349"/>
    </source>
</evidence>
<gene>
    <name evidence="5" type="ORF">HUG20_02920</name>
</gene>
<dbReference type="Pfam" id="PF02661">
    <property type="entry name" value="Fic"/>
    <property type="match status" value="1"/>
</dbReference>